<organism evidence="3 4">
    <name type="scientific">Actinacidiphila glaucinigra</name>
    <dbReference type="NCBI Taxonomy" id="235986"/>
    <lineage>
        <taxon>Bacteria</taxon>
        <taxon>Bacillati</taxon>
        <taxon>Actinomycetota</taxon>
        <taxon>Actinomycetes</taxon>
        <taxon>Kitasatosporales</taxon>
        <taxon>Streptomycetaceae</taxon>
        <taxon>Actinacidiphila</taxon>
    </lineage>
</organism>
<feature type="compositionally biased region" description="Basic residues" evidence="1">
    <location>
        <begin position="125"/>
        <end position="135"/>
    </location>
</feature>
<protein>
    <submittedName>
        <fullName evidence="3">Uncharacterized protein</fullName>
    </submittedName>
</protein>
<dbReference type="OrthoDB" id="4239811at2"/>
<dbReference type="AlphaFoldDB" id="A0A239D6X1"/>
<feature type="transmembrane region" description="Helical" evidence="2">
    <location>
        <begin position="45"/>
        <end position="70"/>
    </location>
</feature>
<keyword evidence="4" id="KW-1185">Reference proteome</keyword>
<evidence type="ECO:0000313" key="3">
    <source>
        <dbReference type="EMBL" id="SNS27912.1"/>
    </source>
</evidence>
<dbReference type="EMBL" id="FZOF01000004">
    <property type="protein sequence ID" value="SNS27912.1"/>
    <property type="molecule type" value="Genomic_DNA"/>
</dbReference>
<feature type="compositionally biased region" description="Low complexity" evidence="1">
    <location>
        <begin position="89"/>
        <end position="108"/>
    </location>
</feature>
<keyword evidence="2" id="KW-0472">Membrane</keyword>
<accession>A0A239D6X1</accession>
<reference evidence="3 4" key="1">
    <citation type="submission" date="2017-06" db="EMBL/GenBank/DDBJ databases">
        <authorList>
            <person name="Kim H.J."/>
            <person name="Triplett B.A."/>
        </authorList>
    </citation>
    <scope>NUCLEOTIDE SEQUENCE [LARGE SCALE GENOMIC DNA]</scope>
    <source>
        <strain evidence="3 4">CGMCC 4.1858</strain>
    </source>
</reference>
<gene>
    <name evidence="3" type="ORF">SAMN05216252_104414</name>
</gene>
<sequence length="135" mass="13910">MLLLGFVLMGATAAFTGLLIAENLGGGPDYTVTMFGSDIATVNTLGAFLAGLALALVFCLASVIALAGAGRERSRRAELRRLRRRARAADAAPDATTAGTTTPAAGTAMTEDETATTQKTPSASARRRGMHLFGH</sequence>
<keyword evidence="2" id="KW-0812">Transmembrane</keyword>
<evidence type="ECO:0000256" key="2">
    <source>
        <dbReference type="SAM" id="Phobius"/>
    </source>
</evidence>
<proteinExistence type="predicted"/>
<keyword evidence="2" id="KW-1133">Transmembrane helix</keyword>
<dbReference type="RefSeq" id="WP_089223496.1">
    <property type="nucleotide sequence ID" value="NZ_FZOF01000004.1"/>
</dbReference>
<evidence type="ECO:0000256" key="1">
    <source>
        <dbReference type="SAM" id="MobiDB-lite"/>
    </source>
</evidence>
<feature type="region of interest" description="Disordered" evidence="1">
    <location>
        <begin position="72"/>
        <end position="135"/>
    </location>
</feature>
<name>A0A239D6X1_9ACTN</name>
<evidence type="ECO:0000313" key="4">
    <source>
        <dbReference type="Proteomes" id="UP000198280"/>
    </source>
</evidence>
<dbReference type="Proteomes" id="UP000198280">
    <property type="component" value="Unassembled WGS sequence"/>
</dbReference>